<dbReference type="PROSITE" id="PS50090">
    <property type="entry name" value="MYB_LIKE"/>
    <property type="match status" value="2"/>
</dbReference>
<keyword evidence="4" id="KW-1185">Reference proteome</keyword>
<feature type="domain" description="HTH myb-type" evidence="2">
    <location>
        <begin position="69"/>
        <end position="124"/>
    </location>
</feature>
<dbReference type="SMART" id="SM00717">
    <property type="entry name" value="SANT"/>
    <property type="match status" value="2"/>
</dbReference>
<dbReference type="PROSITE" id="PS51294">
    <property type="entry name" value="HTH_MYB"/>
    <property type="match status" value="2"/>
</dbReference>
<dbReference type="InterPro" id="IPR050560">
    <property type="entry name" value="MYB_TF"/>
</dbReference>
<evidence type="ECO:0008006" key="5">
    <source>
        <dbReference type="Google" id="ProtNLM"/>
    </source>
</evidence>
<evidence type="ECO:0000313" key="4">
    <source>
        <dbReference type="Proteomes" id="UP001470230"/>
    </source>
</evidence>
<feature type="domain" description="Myb-like" evidence="1">
    <location>
        <begin position="69"/>
        <end position="120"/>
    </location>
</feature>
<feature type="domain" description="Myb-like" evidence="1">
    <location>
        <begin position="121"/>
        <end position="171"/>
    </location>
</feature>
<dbReference type="CDD" id="cd00167">
    <property type="entry name" value="SANT"/>
    <property type="match status" value="2"/>
</dbReference>
<accession>A0ABR2KC09</accession>
<dbReference type="Gene3D" id="1.10.10.60">
    <property type="entry name" value="Homeodomain-like"/>
    <property type="match status" value="2"/>
</dbReference>
<dbReference type="SUPFAM" id="SSF46689">
    <property type="entry name" value="Homeodomain-like"/>
    <property type="match status" value="1"/>
</dbReference>
<sequence length="400" mass="44637">MNSILNQGASDEPFLNITRSNVSEYSSKDSENSSPISSSLPIMNNQSIIPSINNLDLQAEQQRKSRLAGPSSKKVKFTKAEDVKLMMLVQEFSTKDWKTIAEHMFPRTARQCRERWTNYVNPMLSKDPWSKEEDLLLIEKHNEFGNRWKLIERYFPGRSKNNIKHRWSIMKDLHIAPEAAPKAINPSTPVASNGFIDFPMKSSRSTHSPVSIQTLQLMQVVTQQQKMIAAASSKNSSNQLPIFQMQAQQKLLLQQAVAAAHAAAHAAAQQQNQVAAHASSSINNEENDVILEEDPTSAQNQNSTTILPSIQNFTSSAPVHTPILSGSVISSSPMPIPSINSVLIQPSISAPSYALKLTKQGIESADHFKMFDRVIDQHDIVVASEIEKPDMWTFPEESYF</sequence>
<protein>
    <recommendedName>
        <fullName evidence="5">Myb-like DNA-binding domain containing protein</fullName>
    </recommendedName>
</protein>
<dbReference type="PANTHER" id="PTHR45614">
    <property type="entry name" value="MYB PROTEIN-RELATED"/>
    <property type="match status" value="1"/>
</dbReference>
<dbReference type="PANTHER" id="PTHR45614:SF253">
    <property type="entry name" value="CHROMOSOME UNDETERMINED SCAFFOLD_38, WHOLE GENOME SHOTGUN SEQUENCE"/>
    <property type="match status" value="1"/>
</dbReference>
<reference evidence="3 4" key="1">
    <citation type="submission" date="2024-04" db="EMBL/GenBank/DDBJ databases">
        <title>Tritrichomonas musculus Genome.</title>
        <authorList>
            <person name="Alves-Ferreira E."/>
            <person name="Grigg M."/>
            <person name="Lorenzi H."/>
            <person name="Galac M."/>
        </authorList>
    </citation>
    <scope>NUCLEOTIDE SEQUENCE [LARGE SCALE GENOMIC DNA]</scope>
    <source>
        <strain evidence="3 4">EAF2021</strain>
    </source>
</reference>
<dbReference type="Pfam" id="PF13921">
    <property type="entry name" value="Myb_DNA-bind_6"/>
    <property type="match status" value="1"/>
</dbReference>
<dbReference type="InterPro" id="IPR009057">
    <property type="entry name" value="Homeodomain-like_sf"/>
</dbReference>
<dbReference type="Proteomes" id="UP001470230">
    <property type="component" value="Unassembled WGS sequence"/>
</dbReference>
<evidence type="ECO:0000313" key="3">
    <source>
        <dbReference type="EMBL" id="KAK8888645.1"/>
    </source>
</evidence>
<name>A0ABR2KC09_9EUKA</name>
<dbReference type="InterPro" id="IPR017930">
    <property type="entry name" value="Myb_dom"/>
</dbReference>
<evidence type="ECO:0000259" key="2">
    <source>
        <dbReference type="PROSITE" id="PS51294"/>
    </source>
</evidence>
<dbReference type="EMBL" id="JAPFFF010000005">
    <property type="protein sequence ID" value="KAK8888645.1"/>
    <property type="molecule type" value="Genomic_DNA"/>
</dbReference>
<gene>
    <name evidence="3" type="ORF">M9Y10_033377</name>
</gene>
<proteinExistence type="predicted"/>
<dbReference type="InterPro" id="IPR001005">
    <property type="entry name" value="SANT/Myb"/>
</dbReference>
<comment type="caution">
    <text evidence="3">The sequence shown here is derived from an EMBL/GenBank/DDBJ whole genome shotgun (WGS) entry which is preliminary data.</text>
</comment>
<evidence type="ECO:0000259" key="1">
    <source>
        <dbReference type="PROSITE" id="PS50090"/>
    </source>
</evidence>
<feature type="domain" description="HTH myb-type" evidence="2">
    <location>
        <begin position="126"/>
        <end position="175"/>
    </location>
</feature>
<organism evidence="3 4">
    <name type="scientific">Tritrichomonas musculus</name>
    <dbReference type="NCBI Taxonomy" id="1915356"/>
    <lineage>
        <taxon>Eukaryota</taxon>
        <taxon>Metamonada</taxon>
        <taxon>Parabasalia</taxon>
        <taxon>Tritrichomonadida</taxon>
        <taxon>Tritrichomonadidae</taxon>
        <taxon>Tritrichomonas</taxon>
    </lineage>
</organism>